<dbReference type="AlphaFoldDB" id="A0AAP0GUR8"/>
<feature type="signal peptide" evidence="6">
    <location>
        <begin position="1"/>
        <end position="25"/>
    </location>
</feature>
<reference evidence="9 10" key="1">
    <citation type="submission" date="2024-04" db="EMBL/GenBank/DDBJ databases">
        <title>The reference genome of an endangered Asteraceae, Deinandra increscens subsp. villosa, native to the Central Coast of California.</title>
        <authorList>
            <person name="Guilliams M."/>
            <person name="Hasenstab-Lehman K."/>
            <person name="Meyer R."/>
            <person name="Mcevoy S."/>
        </authorList>
    </citation>
    <scope>NUCLEOTIDE SEQUENCE [LARGE SCALE GENOMIC DNA]</scope>
    <source>
        <tissue evidence="9">Leaf</tissue>
    </source>
</reference>
<evidence type="ECO:0000256" key="5">
    <source>
        <dbReference type="PROSITE-ProRule" id="PRU00076"/>
    </source>
</evidence>
<dbReference type="InterPro" id="IPR035446">
    <property type="entry name" value="SLSG/EP1"/>
</dbReference>
<dbReference type="CDD" id="cd00028">
    <property type="entry name" value="B_lectin"/>
    <property type="match status" value="1"/>
</dbReference>
<dbReference type="Pfam" id="PF01453">
    <property type="entry name" value="B_lectin"/>
    <property type="match status" value="1"/>
</dbReference>
<protein>
    <submittedName>
        <fullName evidence="9">Uncharacterized protein</fullName>
    </submittedName>
</protein>
<sequence>MNQAFLLLLSHVAFLFLLLTICTSSDTISVYQNITDGDTIVSRNEKFELGFFSPGSSTNRYLGIWFKNTSPHAVIWVANRETPLSNTLGMVTLNNQGILSVVTVVGTTIWSSNSFVSFTNFNSIAQLMDNGNLVIKYANSVIWQSFDYPGDTFISGMKLGKNLITGREMYLTSWRSADDPSTGEYTVSLLTEEYKYPQVYIKNNYVIETRIGPYDGIEFAGLPNYKHNPDHMYMVDMVVHEKEKYFQYTSNLTTFSLKSTLNPSGKVEISQLDVRNHKWMSDHTMPIDYCDNYGLCGPFGSCSTSNSPTCECLKGFELQNPNSDNWTSGCKRTRALDCGRGEGFFTFSSMKLPDTQNAMLPKKYEDNFFFISTTIYTNISKLGGKK</sequence>
<keyword evidence="10" id="KW-1185">Reference proteome</keyword>
<keyword evidence="4" id="KW-0325">Glycoprotein</keyword>
<dbReference type="Gene3D" id="2.90.10.10">
    <property type="entry name" value="Bulb-type lectin domain"/>
    <property type="match status" value="1"/>
</dbReference>
<evidence type="ECO:0000256" key="4">
    <source>
        <dbReference type="ARBA" id="ARBA00023180"/>
    </source>
</evidence>
<evidence type="ECO:0000256" key="6">
    <source>
        <dbReference type="SAM" id="SignalP"/>
    </source>
</evidence>
<dbReference type="PROSITE" id="PS50927">
    <property type="entry name" value="BULB_LECTIN"/>
    <property type="match status" value="1"/>
</dbReference>
<dbReference type="GO" id="GO:0048544">
    <property type="term" value="P:recognition of pollen"/>
    <property type="evidence" value="ECO:0007669"/>
    <property type="project" value="InterPro"/>
</dbReference>
<dbReference type="PANTHER" id="PTHR32444:SF235">
    <property type="entry name" value="OS01G0783900 PROTEIN"/>
    <property type="match status" value="1"/>
</dbReference>
<feature type="chain" id="PRO_5042854291" evidence="6">
    <location>
        <begin position="26"/>
        <end position="386"/>
    </location>
</feature>
<feature type="domain" description="Bulb-type lectin" evidence="8">
    <location>
        <begin position="25"/>
        <end position="148"/>
    </location>
</feature>
<name>A0AAP0GUR8_9ASTR</name>
<dbReference type="InterPro" id="IPR036426">
    <property type="entry name" value="Bulb-type_lectin_dom_sf"/>
</dbReference>
<evidence type="ECO:0000259" key="7">
    <source>
        <dbReference type="PROSITE" id="PS50026"/>
    </source>
</evidence>
<dbReference type="Pfam" id="PF00954">
    <property type="entry name" value="S_locus_glycop"/>
    <property type="match status" value="1"/>
</dbReference>
<dbReference type="PANTHER" id="PTHR32444">
    <property type="entry name" value="BULB-TYPE LECTIN DOMAIN-CONTAINING PROTEIN"/>
    <property type="match status" value="1"/>
</dbReference>
<dbReference type="InterPro" id="IPR001480">
    <property type="entry name" value="Bulb-type_lectin_dom"/>
</dbReference>
<keyword evidence="5" id="KW-0245">EGF-like domain</keyword>
<keyword evidence="2 6" id="KW-0732">Signal</keyword>
<dbReference type="PIRSF" id="PIRSF002686">
    <property type="entry name" value="SLG"/>
    <property type="match status" value="1"/>
</dbReference>
<dbReference type="FunFam" id="2.90.10.10:FF:000005">
    <property type="entry name" value="G-type lectin S-receptor-like serine/threonine-protein kinase"/>
    <property type="match status" value="1"/>
</dbReference>
<dbReference type="SMART" id="SM00108">
    <property type="entry name" value="B_lectin"/>
    <property type="match status" value="1"/>
</dbReference>
<dbReference type="InterPro" id="IPR000742">
    <property type="entry name" value="EGF"/>
</dbReference>
<evidence type="ECO:0000256" key="1">
    <source>
        <dbReference type="ARBA" id="ARBA00003061"/>
    </source>
</evidence>
<proteinExistence type="predicted"/>
<keyword evidence="3" id="KW-1015">Disulfide bond</keyword>
<evidence type="ECO:0000256" key="2">
    <source>
        <dbReference type="ARBA" id="ARBA00022729"/>
    </source>
</evidence>
<dbReference type="InterPro" id="IPR000858">
    <property type="entry name" value="S_locus_glycoprot_dom"/>
</dbReference>
<organism evidence="9 10">
    <name type="scientific">Deinandra increscens subsp. villosa</name>
    <dbReference type="NCBI Taxonomy" id="3103831"/>
    <lineage>
        <taxon>Eukaryota</taxon>
        <taxon>Viridiplantae</taxon>
        <taxon>Streptophyta</taxon>
        <taxon>Embryophyta</taxon>
        <taxon>Tracheophyta</taxon>
        <taxon>Spermatophyta</taxon>
        <taxon>Magnoliopsida</taxon>
        <taxon>eudicotyledons</taxon>
        <taxon>Gunneridae</taxon>
        <taxon>Pentapetalae</taxon>
        <taxon>asterids</taxon>
        <taxon>campanulids</taxon>
        <taxon>Asterales</taxon>
        <taxon>Asteraceae</taxon>
        <taxon>Asteroideae</taxon>
        <taxon>Heliantheae alliance</taxon>
        <taxon>Madieae</taxon>
        <taxon>Madiinae</taxon>
        <taxon>Deinandra</taxon>
    </lineage>
</organism>
<evidence type="ECO:0000313" key="9">
    <source>
        <dbReference type="EMBL" id="KAK9064108.1"/>
    </source>
</evidence>
<dbReference type="PROSITE" id="PS50026">
    <property type="entry name" value="EGF_3"/>
    <property type="match status" value="1"/>
</dbReference>
<feature type="domain" description="EGF-like" evidence="7">
    <location>
        <begin position="286"/>
        <end position="322"/>
    </location>
</feature>
<dbReference type="EMBL" id="JBCNJP010000018">
    <property type="protein sequence ID" value="KAK9064108.1"/>
    <property type="molecule type" value="Genomic_DNA"/>
</dbReference>
<comment type="function">
    <text evidence="1">Involved in sporophytic self-incompatibility system (the inability of flowering plants to achieve self-fertilization).</text>
</comment>
<comment type="caution">
    <text evidence="5">Lacks conserved residue(s) required for the propagation of feature annotation.</text>
</comment>
<evidence type="ECO:0000256" key="3">
    <source>
        <dbReference type="ARBA" id="ARBA00023157"/>
    </source>
</evidence>
<evidence type="ECO:0000259" key="8">
    <source>
        <dbReference type="PROSITE" id="PS50927"/>
    </source>
</evidence>
<accession>A0AAP0GUR8</accession>
<dbReference type="Proteomes" id="UP001408789">
    <property type="component" value="Unassembled WGS sequence"/>
</dbReference>
<dbReference type="SUPFAM" id="SSF51110">
    <property type="entry name" value="alpha-D-mannose-specific plant lectins"/>
    <property type="match status" value="1"/>
</dbReference>
<comment type="caution">
    <text evidence="9">The sequence shown here is derived from an EMBL/GenBank/DDBJ whole genome shotgun (WGS) entry which is preliminary data.</text>
</comment>
<evidence type="ECO:0000313" key="10">
    <source>
        <dbReference type="Proteomes" id="UP001408789"/>
    </source>
</evidence>
<gene>
    <name evidence="9" type="ORF">SSX86_017980</name>
</gene>
<dbReference type="CDD" id="cd00054">
    <property type="entry name" value="EGF_CA"/>
    <property type="match status" value="1"/>
</dbReference>